<accession>A0A6B2L7W1</accession>
<dbReference type="SUPFAM" id="SSF75005">
    <property type="entry name" value="Arabinanase/levansucrase/invertase"/>
    <property type="match status" value="1"/>
</dbReference>
<dbReference type="InterPro" id="IPR023296">
    <property type="entry name" value="Glyco_hydro_beta-prop_sf"/>
</dbReference>
<dbReference type="EMBL" id="GIBP01004085">
    <property type="protein sequence ID" value="NDV33054.1"/>
    <property type="molecule type" value="Transcribed_RNA"/>
</dbReference>
<dbReference type="GO" id="GO:0005975">
    <property type="term" value="P:carbohydrate metabolic process"/>
    <property type="evidence" value="ECO:0007669"/>
    <property type="project" value="InterPro"/>
</dbReference>
<keyword evidence="2 5" id="KW-0378">Hydrolase</keyword>
<dbReference type="AlphaFoldDB" id="A0A6B2L7W1"/>
<dbReference type="Gene3D" id="2.115.10.20">
    <property type="entry name" value="Glycosyl hydrolase domain, family 43"/>
    <property type="match status" value="1"/>
</dbReference>
<feature type="signal peptide" evidence="6">
    <location>
        <begin position="1"/>
        <end position="19"/>
    </location>
</feature>
<dbReference type="PANTHER" id="PTHR22925:SF3">
    <property type="entry name" value="GLYCOSYL HYDROLASE FAMILY PROTEIN 43"/>
    <property type="match status" value="1"/>
</dbReference>
<sequence>MGLLMVLVLGGEGAKVVISNVEGRVDVDGRPMDVHDGNIVQWTPGPGQLYYWYGIGYGLCNDSKWGCDGEFHIGDCGFRVDHAVNLYVSKDLASWRFVGNVLPADSRPVGIYYRPKVVYNAKTRMYVLWVNLVHKDWIGPNFADTSYVVAVSPAPEGPFVVSNPSVSTLLHGNPGDFDILVDDDGSAYLAYDAFNNFHVITIEQLTDDYQETLGANATSGDVSGLNNEAPMMFKRQGWYYLLFGQCCCFCRTGSNSQLVVSKSALGPFVDPGVDIDPYSGPYFSGHSVTHGQESFVIQVSLVNNETGWIFAADRWGSALDGYMGHDLQFWEPLIFNDTTYPPTINTLVWMDSFTIDIGV</sequence>
<keyword evidence="3 5" id="KW-0326">Glycosidase</keyword>
<keyword evidence="6" id="KW-0732">Signal</keyword>
<name>A0A6B2L7W1_9EUKA</name>
<dbReference type="PANTHER" id="PTHR22925">
    <property type="entry name" value="GLYCOSYL HYDROLASE 43 FAMILY MEMBER"/>
    <property type="match status" value="1"/>
</dbReference>
<protein>
    <recommendedName>
        <fullName evidence="8">Glycosyl hydrolase family 43 protein</fullName>
    </recommendedName>
</protein>
<evidence type="ECO:0008006" key="8">
    <source>
        <dbReference type="Google" id="ProtNLM"/>
    </source>
</evidence>
<organism evidence="7">
    <name type="scientific">Arcella intermedia</name>
    <dbReference type="NCBI Taxonomy" id="1963864"/>
    <lineage>
        <taxon>Eukaryota</taxon>
        <taxon>Amoebozoa</taxon>
        <taxon>Tubulinea</taxon>
        <taxon>Elardia</taxon>
        <taxon>Arcellinida</taxon>
        <taxon>Sphaerothecina</taxon>
        <taxon>Arcellidae</taxon>
        <taxon>Arcella</taxon>
    </lineage>
</organism>
<evidence type="ECO:0000256" key="2">
    <source>
        <dbReference type="ARBA" id="ARBA00022801"/>
    </source>
</evidence>
<evidence type="ECO:0000313" key="7">
    <source>
        <dbReference type="EMBL" id="NDV33054.1"/>
    </source>
</evidence>
<dbReference type="InterPro" id="IPR006710">
    <property type="entry name" value="Glyco_hydro_43"/>
</dbReference>
<evidence type="ECO:0000256" key="1">
    <source>
        <dbReference type="ARBA" id="ARBA00009865"/>
    </source>
</evidence>
<proteinExistence type="inferred from homology"/>
<dbReference type="Pfam" id="PF04616">
    <property type="entry name" value="Glyco_hydro_43"/>
    <property type="match status" value="1"/>
</dbReference>
<evidence type="ECO:0000256" key="3">
    <source>
        <dbReference type="ARBA" id="ARBA00023295"/>
    </source>
</evidence>
<feature type="site" description="Important for catalytic activity, responsible for pKa modulation of the active site Glu and correct orientation of both the proton donor and substrate" evidence="4">
    <location>
        <position position="176"/>
    </location>
</feature>
<reference evidence="7" key="1">
    <citation type="journal article" date="2020" name="J. Eukaryot. Microbiol.">
        <title>De novo Sequencing, Assembly and Annotation of the Transcriptome for the Free-Living Testate Amoeba Arcella intermedia.</title>
        <authorList>
            <person name="Ribeiro G.M."/>
            <person name="Porfirio-Sousa A.L."/>
            <person name="Maurer-Alcala X.X."/>
            <person name="Katz L.A."/>
            <person name="Lahr D.J.G."/>
        </authorList>
    </citation>
    <scope>NUCLEOTIDE SEQUENCE</scope>
</reference>
<feature type="chain" id="PRO_5025378993" description="Glycosyl hydrolase family 43 protein" evidence="6">
    <location>
        <begin position="20"/>
        <end position="359"/>
    </location>
</feature>
<evidence type="ECO:0000256" key="4">
    <source>
        <dbReference type="PIRSR" id="PIRSR606710-2"/>
    </source>
</evidence>
<dbReference type="GO" id="GO:0004553">
    <property type="term" value="F:hydrolase activity, hydrolyzing O-glycosyl compounds"/>
    <property type="evidence" value="ECO:0007669"/>
    <property type="project" value="InterPro"/>
</dbReference>
<evidence type="ECO:0000256" key="5">
    <source>
        <dbReference type="RuleBase" id="RU361187"/>
    </source>
</evidence>
<comment type="similarity">
    <text evidence="1 5">Belongs to the glycosyl hydrolase 43 family.</text>
</comment>
<evidence type="ECO:0000256" key="6">
    <source>
        <dbReference type="SAM" id="SignalP"/>
    </source>
</evidence>